<keyword evidence="7" id="KW-1185">Reference proteome</keyword>
<dbReference type="PANTHER" id="PTHR43788:SF8">
    <property type="entry name" value="DNA-BINDING PROTEIN SMUBP-2"/>
    <property type="match status" value="1"/>
</dbReference>
<reference evidence="6 7" key="1">
    <citation type="submission" date="2015-01" db="EMBL/GenBank/DDBJ databases">
        <title>The Genome Sequence of Exophiala spinifera CBS89968.</title>
        <authorList>
            <consortium name="The Broad Institute Genomics Platform"/>
            <person name="Cuomo C."/>
            <person name="de Hoog S."/>
            <person name="Gorbushina A."/>
            <person name="Stielow B."/>
            <person name="Teixiera M."/>
            <person name="Abouelleil A."/>
            <person name="Chapman S.B."/>
            <person name="Priest M."/>
            <person name="Young S.K."/>
            <person name="Wortman J."/>
            <person name="Nusbaum C."/>
            <person name="Birren B."/>
        </authorList>
    </citation>
    <scope>NUCLEOTIDE SEQUENCE [LARGE SCALE GENOMIC DNA]</scope>
    <source>
        <strain evidence="6 7">CBS 89968</strain>
    </source>
</reference>
<keyword evidence="2" id="KW-0378">Hydrolase</keyword>
<dbReference type="OrthoDB" id="4161790at2759"/>
<dbReference type="InterPro" id="IPR027417">
    <property type="entry name" value="P-loop_NTPase"/>
</dbReference>
<accession>A0A0D2BZF6</accession>
<dbReference type="EMBL" id="KN847494">
    <property type="protein sequence ID" value="KIW16704.1"/>
    <property type="molecule type" value="Genomic_DNA"/>
</dbReference>
<evidence type="ECO:0000313" key="6">
    <source>
        <dbReference type="EMBL" id="KIW16704.1"/>
    </source>
</evidence>
<evidence type="ECO:0000256" key="1">
    <source>
        <dbReference type="ARBA" id="ARBA00022741"/>
    </source>
</evidence>
<evidence type="ECO:0000313" key="7">
    <source>
        <dbReference type="Proteomes" id="UP000053328"/>
    </source>
</evidence>
<keyword evidence="3" id="KW-0347">Helicase</keyword>
<evidence type="ECO:0000256" key="3">
    <source>
        <dbReference type="ARBA" id="ARBA00022806"/>
    </source>
</evidence>
<organism evidence="6 7">
    <name type="scientific">Exophiala spinifera</name>
    <dbReference type="NCBI Taxonomy" id="91928"/>
    <lineage>
        <taxon>Eukaryota</taxon>
        <taxon>Fungi</taxon>
        <taxon>Dikarya</taxon>
        <taxon>Ascomycota</taxon>
        <taxon>Pezizomycotina</taxon>
        <taxon>Eurotiomycetes</taxon>
        <taxon>Chaetothyriomycetidae</taxon>
        <taxon>Chaetothyriales</taxon>
        <taxon>Herpotrichiellaceae</taxon>
        <taxon>Exophiala</taxon>
    </lineage>
</organism>
<dbReference type="GeneID" id="27330976"/>
<dbReference type="GO" id="GO:0005524">
    <property type="term" value="F:ATP binding"/>
    <property type="evidence" value="ECO:0007669"/>
    <property type="project" value="UniProtKB-KW"/>
</dbReference>
<dbReference type="InterPro" id="IPR050534">
    <property type="entry name" value="Coronavir_polyprotein_1ab"/>
</dbReference>
<dbReference type="RefSeq" id="XP_016236920.1">
    <property type="nucleotide sequence ID" value="XM_016378243.1"/>
</dbReference>
<evidence type="ECO:0000259" key="5">
    <source>
        <dbReference type="Pfam" id="PF13087"/>
    </source>
</evidence>
<protein>
    <recommendedName>
        <fullName evidence="5">DNA2/NAM7 helicase-like C-terminal domain-containing protein</fullName>
    </recommendedName>
</protein>
<dbReference type="Gene3D" id="3.40.50.300">
    <property type="entry name" value="P-loop containing nucleotide triphosphate hydrolases"/>
    <property type="match status" value="1"/>
</dbReference>
<evidence type="ECO:0000256" key="2">
    <source>
        <dbReference type="ARBA" id="ARBA00022801"/>
    </source>
</evidence>
<dbReference type="STRING" id="91928.A0A0D2BZF6"/>
<dbReference type="Proteomes" id="UP000053328">
    <property type="component" value="Unassembled WGS sequence"/>
</dbReference>
<dbReference type="GO" id="GO:0043139">
    <property type="term" value="F:5'-3' DNA helicase activity"/>
    <property type="evidence" value="ECO:0007669"/>
    <property type="project" value="TreeGrafter"/>
</dbReference>
<keyword evidence="4" id="KW-0067">ATP-binding</keyword>
<dbReference type="AlphaFoldDB" id="A0A0D2BZF6"/>
<dbReference type="InterPro" id="IPR041679">
    <property type="entry name" value="DNA2/NAM7-like_C"/>
</dbReference>
<sequence>MGNLVYSCQKEPVMLVHVPEVHPSKRLLKALESVRKPPAERPSTAWTDQGMILMTANTLGNFSSEENFDTVASEGDPLVLMELNQSQKEHYEPFSANPCKVMLILGCSGSGKNHMIQQIVKPFFRSNKRHRITPTRSFSSSRPNTEESIRNHVFIDDRRKPNGRPEIEDCDPAEISGLDLAARRHFDSGRFFIWYIGIVRHPEYTHPNADEHFADLRHRSRRYWTDEEMDKEAKAAYKADLGGVFMEIFRQPSALITPTFAGSSPFIEKAIGNHVAGVILDEAASERDDNWYPTLVQDLLKIKARLPGTPHPTNAVLPAYSAQRDRCINMKAFMELDRLDGVDRLTVATIDAVQGEEDEFVSLILPILRGPDFLQDPRRMNVGTSGARHGLVVILVS</sequence>
<proteinExistence type="predicted"/>
<dbReference type="VEuPathDB" id="FungiDB:PV08_03893"/>
<keyword evidence="1" id="KW-0547">Nucleotide-binding</keyword>
<feature type="domain" description="DNA2/NAM7 helicase-like C-terminal" evidence="5">
    <location>
        <begin position="315"/>
        <end position="394"/>
    </location>
</feature>
<evidence type="ECO:0000256" key="4">
    <source>
        <dbReference type="ARBA" id="ARBA00022840"/>
    </source>
</evidence>
<dbReference type="GO" id="GO:0016787">
    <property type="term" value="F:hydrolase activity"/>
    <property type="evidence" value="ECO:0007669"/>
    <property type="project" value="UniProtKB-KW"/>
</dbReference>
<dbReference type="PANTHER" id="PTHR43788">
    <property type="entry name" value="DNA2/NAM7 HELICASE FAMILY MEMBER"/>
    <property type="match status" value="1"/>
</dbReference>
<name>A0A0D2BZF6_9EURO</name>
<dbReference type="HOGENOM" id="CLU_694516_0_0_1"/>
<dbReference type="Pfam" id="PF13087">
    <property type="entry name" value="AAA_12"/>
    <property type="match status" value="1"/>
</dbReference>
<gene>
    <name evidence="6" type="ORF">PV08_03893</name>
</gene>